<keyword evidence="3" id="KW-0472">Membrane</keyword>
<gene>
    <name evidence="5" type="ORF">WJX81_000416</name>
</gene>
<comment type="similarity">
    <text evidence="1">Belongs to the glycosyltransferase 90 family.</text>
</comment>
<evidence type="ECO:0000256" key="1">
    <source>
        <dbReference type="ARBA" id="ARBA00010118"/>
    </source>
</evidence>
<dbReference type="PANTHER" id="PTHR12203:SF35">
    <property type="entry name" value="PROTEIN O-GLUCOSYLTRANSFERASE 1"/>
    <property type="match status" value="1"/>
</dbReference>
<dbReference type="InterPro" id="IPR051091">
    <property type="entry name" value="O-Glucosyltr/Glycosyltrsf_90"/>
</dbReference>
<keyword evidence="3" id="KW-0812">Transmembrane</keyword>
<feature type="domain" description="Glycosyl transferase CAP10" evidence="4">
    <location>
        <begin position="192"/>
        <end position="491"/>
    </location>
</feature>
<evidence type="ECO:0000313" key="5">
    <source>
        <dbReference type="EMBL" id="KAK9839770.1"/>
    </source>
</evidence>
<dbReference type="SMART" id="SM00672">
    <property type="entry name" value="CAP10"/>
    <property type="match status" value="1"/>
</dbReference>
<keyword evidence="3" id="KW-1133">Transmembrane helix</keyword>
<reference evidence="5 6" key="1">
    <citation type="journal article" date="2024" name="Nat. Commun.">
        <title>Phylogenomics reveals the evolutionary origins of lichenization in chlorophyte algae.</title>
        <authorList>
            <person name="Puginier C."/>
            <person name="Libourel C."/>
            <person name="Otte J."/>
            <person name="Skaloud P."/>
            <person name="Haon M."/>
            <person name="Grisel S."/>
            <person name="Petersen M."/>
            <person name="Berrin J.G."/>
            <person name="Delaux P.M."/>
            <person name="Dal Grande F."/>
            <person name="Keller J."/>
        </authorList>
    </citation>
    <scope>NUCLEOTIDE SEQUENCE [LARGE SCALE GENOMIC DNA]</scope>
    <source>
        <strain evidence="5 6">SAG 245.80</strain>
    </source>
</reference>
<evidence type="ECO:0000313" key="6">
    <source>
        <dbReference type="Proteomes" id="UP001445335"/>
    </source>
</evidence>
<evidence type="ECO:0000259" key="4">
    <source>
        <dbReference type="SMART" id="SM00672"/>
    </source>
</evidence>
<dbReference type="Pfam" id="PF05686">
    <property type="entry name" value="Glyco_transf_90"/>
    <property type="match status" value="1"/>
</dbReference>
<dbReference type="Proteomes" id="UP001445335">
    <property type="component" value="Unassembled WGS sequence"/>
</dbReference>
<comment type="caution">
    <text evidence="5">The sequence shown here is derived from an EMBL/GenBank/DDBJ whole genome shotgun (WGS) entry which is preliminary data.</text>
</comment>
<dbReference type="AlphaFoldDB" id="A0AAW1S1C2"/>
<dbReference type="GO" id="GO:0016740">
    <property type="term" value="F:transferase activity"/>
    <property type="evidence" value="ECO:0007669"/>
    <property type="project" value="UniProtKB-KW"/>
</dbReference>
<dbReference type="InterPro" id="IPR006598">
    <property type="entry name" value="CAP10"/>
</dbReference>
<organism evidence="5 6">
    <name type="scientific">Elliptochloris bilobata</name>
    <dbReference type="NCBI Taxonomy" id="381761"/>
    <lineage>
        <taxon>Eukaryota</taxon>
        <taxon>Viridiplantae</taxon>
        <taxon>Chlorophyta</taxon>
        <taxon>core chlorophytes</taxon>
        <taxon>Trebouxiophyceae</taxon>
        <taxon>Trebouxiophyceae incertae sedis</taxon>
        <taxon>Elliptochloris clade</taxon>
        <taxon>Elliptochloris</taxon>
    </lineage>
</organism>
<keyword evidence="2" id="KW-0808">Transferase</keyword>
<evidence type="ECO:0000256" key="3">
    <source>
        <dbReference type="SAM" id="Phobius"/>
    </source>
</evidence>
<evidence type="ECO:0000256" key="2">
    <source>
        <dbReference type="ARBA" id="ARBA00022679"/>
    </source>
</evidence>
<accession>A0AAW1S1C2</accession>
<protein>
    <recommendedName>
        <fullName evidence="4">Glycosyl transferase CAP10 domain-containing protein</fullName>
    </recommendedName>
</protein>
<dbReference type="EMBL" id="JALJOU010000014">
    <property type="protein sequence ID" value="KAK9839770.1"/>
    <property type="molecule type" value="Genomic_DNA"/>
</dbReference>
<name>A0AAW1S1C2_9CHLO</name>
<proteinExistence type="inferred from homology"/>
<dbReference type="PANTHER" id="PTHR12203">
    <property type="entry name" value="KDEL LYS-ASP-GLU-LEU CONTAINING - RELATED"/>
    <property type="match status" value="1"/>
</dbReference>
<sequence length="491" mass="55196">MQRSHATVSVQLWILALGILAAFLFGASVRPLLGYSGRHSAAKPLPLSSVLCARTSPPAAVAAAAPDVATDIPPEQLWVPLVEPRDSYRAAADFYPYARPPPPGFERWLEYARPRQCLLGRYDRLEADLAPFRDPADPGRRSITRAALARAAELHSTVFYHVRDGRVSFDAVEELQAVAREYLQVLDRIAPHLPDIDFVVNTLDTPRTLPGEGTFAERLATTCANASAELTQRGELHGYVINSLRDGSDVQRELLPVISMTKIASCHGDLVAPPWYHIQHLAGKRGQGLGLETDVCRPGAPENLAWHQRVPHLFFRGSTTGGLVREGTPYQRFHRHRLVKLAADDPRMDVGFSAYLQCEPEVCAEMEAQYGRKPYVPEREAYRHRFLMVVDGNSFSSRLLWTMSSGSLVFRSHLFTEWYEDRIQPSVHYLPVRLDYADLSERLDWALTHDAEAHVIAQQAAIVARLHLRIEDVECYWLRLLTEYAALLQPE</sequence>
<feature type="transmembrane region" description="Helical" evidence="3">
    <location>
        <begin position="12"/>
        <end position="33"/>
    </location>
</feature>
<keyword evidence="6" id="KW-1185">Reference proteome</keyword>